<sequence>MIFIYNWRDKKHRRSDGAETYIFNIIKYYFLHQRIKT</sequence>
<dbReference type="KEGG" id="naer:MJ1_0351"/>
<reference evidence="2" key="1">
    <citation type="journal article" date="2022" name="Int. J. Syst. Evol. Microbiol.">
        <title>Nanobdella aerobiophila gen. nov., sp. nov., a thermoacidophilic, obligate ectosymbiotic archaeon, and proposal of Nanobdellaceae fam. nov., Nanobdellales ord. nov. and Nanobdellia class. nov.</title>
        <authorList>
            <person name="Kato S."/>
            <person name="Ogasawara A."/>
            <person name="Itoh T."/>
            <person name="Sakai H.D."/>
            <person name="Shimizu M."/>
            <person name="Yuki M."/>
            <person name="Kaneko M."/>
            <person name="Takashina T."/>
            <person name="Ohkuma M."/>
        </authorList>
    </citation>
    <scope>NUCLEOTIDE SEQUENCE [LARGE SCALE GENOMIC DNA]</scope>
    <source>
        <strain evidence="2">MJ1</strain>
    </source>
</reference>
<organism evidence="1 2">
    <name type="scientific">Nanobdella aerobiophila</name>
    <dbReference type="NCBI Taxonomy" id="2586965"/>
    <lineage>
        <taxon>Archaea</taxon>
        <taxon>Nanobdellota</taxon>
        <taxon>Nanobdellia</taxon>
        <taxon>Nanobdellales</taxon>
        <taxon>Nanobdellaceae</taxon>
        <taxon>Nanobdella</taxon>
    </lineage>
</organism>
<keyword evidence="2" id="KW-1185">Reference proteome</keyword>
<dbReference type="EMBL" id="AP019769">
    <property type="protein sequence ID" value="BBL45515.1"/>
    <property type="molecule type" value="Genomic_DNA"/>
</dbReference>
<evidence type="ECO:0000313" key="1">
    <source>
        <dbReference type="EMBL" id="BBL45515.1"/>
    </source>
</evidence>
<evidence type="ECO:0000313" key="2">
    <source>
        <dbReference type="Proteomes" id="UP001055553"/>
    </source>
</evidence>
<dbReference type="AlphaFoldDB" id="A0A915SY37"/>
<accession>A0A915SY37</accession>
<protein>
    <submittedName>
        <fullName evidence="1">Uncharacterized protein</fullName>
    </submittedName>
</protein>
<gene>
    <name evidence="1" type="ORF">MJ1_0351</name>
</gene>
<dbReference type="Proteomes" id="UP001055553">
    <property type="component" value="Chromosome"/>
</dbReference>
<proteinExistence type="predicted"/>
<name>A0A915SY37_9ARCH</name>